<protein>
    <submittedName>
        <fullName evidence="1">1491_t:CDS:1</fullName>
    </submittedName>
</protein>
<evidence type="ECO:0000313" key="1">
    <source>
        <dbReference type="EMBL" id="CAG8582048.1"/>
    </source>
</evidence>
<reference evidence="1" key="1">
    <citation type="submission" date="2021-06" db="EMBL/GenBank/DDBJ databases">
        <authorList>
            <person name="Kallberg Y."/>
            <person name="Tangrot J."/>
            <person name="Rosling A."/>
        </authorList>
    </citation>
    <scope>NUCLEOTIDE SEQUENCE</scope>
    <source>
        <strain evidence="1">AU212A</strain>
    </source>
</reference>
<feature type="non-terminal residue" evidence="1">
    <location>
        <position position="47"/>
    </location>
</feature>
<dbReference type="Proteomes" id="UP000789860">
    <property type="component" value="Unassembled WGS sequence"/>
</dbReference>
<name>A0ACA9MCQ3_9GLOM</name>
<accession>A0ACA9MCQ3</accession>
<dbReference type="EMBL" id="CAJVPM010011546">
    <property type="protein sequence ID" value="CAG8582048.1"/>
    <property type="molecule type" value="Genomic_DNA"/>
</dbReference>
<sequence>MPKAKLLNTENKTPTPKINKLQTKEEKSRTGFEKVVDKERKDTYKEN</sequence>
<keyword evidence="2" id="KW-1185">Reference proteome</keyword>
<proteinExistence type="predicted"/>
<gene>
    <name evidence="1" type="ORF">SCALOS_LOCUS6243</name>
</gene>
<evidence type="ECO:0000313" key="2">
    <source>
        <dbReference type="Proteomes" id="UP000789860"/>
    </source>
</evidence>
<organism evidence="1 2">
    <name type="scientific">Scutellospora calospora</name>
    <dbReference type="NCBI Taxonomy" id="85575"/>
    <lineage>
        <taxon>Eukaryota</taxon>
        <taxon>Fungi</taxon>
        <taxon>Fungi incertae sedis</taxon>
        <taxon>Mucoromycota</taxon>
        <taxon>Glomeromycotina</taxon>
        <taxon>Glomeromycetes</taxon>
        <taxon>Diversisporales</taxon>
        <taxon>Gigasporaceae</taxon>
        <taxon>Scutellospora</taxon>
    </lineage>
</organism>
<comment type="caution">
    <text evidence="1">The sequence shown here is derived from an EMBL/GenBank/DDBJ whole genome shotgun (WGS) entry which is preliminary data.</text>
</comment>